<dbReference type="EMBL" id="KV453841">
    <property type="protein sequence ID" value="ODV92091.1"/>
    <property type="molecule type" value="Genomic_DNA"/>
</dbReference>
<keyword evidence="2" id="KW-0539">Nucleus</keyword>
<dbReference type="Gene3D" id="2.60.120.920">
    <property type="match status" value="1"/>
</dbReference>
<dbReference type="InterPro" id="IPR037353">
    <property type="entry name" value="ASH2"/>
</dbReference>
<evidence type="ECO:0000256" key="2">
    <source>
        <dbReference type="ARBA" id="ARBA00023242"/>
    </source>
</evidence>
<feature type="non-terminal residue" evidence="5">
    <location>
        <position position="313"/>
    </location>
</feature>
<dbReference type="InterPro" id="IPR003877">
    <property type="entry name" value="SPRY_dom"/>
</dbReference>
<dbReference type="AlphaFoldDB" id="A0A1E4TK15"/>
<dbReference type="Proteomes" id="UP000095023">
    <property type="component" value="Unassembled WGS sequence"/>
</dbReference>
<dbReference type="PANTHER" id="PTHR10598">
    <property type="entry name" value="SET1/ASH2 HISTONE METHYLTRANSFERASE COMPLEX SUBUNIT ASH2"/>
    <property type="match status" value="1"/>
</dbReference>
<evidence type="ECO:0000256" key="3">
    <source>
        <dbReference type="ARBA" id="ARBA00038149"/>
    </source>
</evidence>
<evidence type="ECO:0000256" key="1">
    <source>
        <dbReference type="ARBA" id="ARBA00004123"/>
    </source>
</evidence>
<dbReference type="InterPro" id="IPR001870">
    <property type="entry name" value="B30.2/SPRY"/>
</dbReference>
<dbReference type="GO" id="GO:0000976">
    <property type="term" value="F:transcription cis-regulatory region binding"/>
    <property type="evidence" value="ECO:0007669"/>
    <property type="project" value="TreeGrafter"/>
</dbReference>
<comment type="similarity">
    <text evidence="3">Belongs to the cclA family.</text>
</comment>
<dbReference type="GO" id="GO:0048188">
    <property type="term" value="C:Set1C/COMPASS complex"/>
    <property type="evidence" value="ECO:0007669"/>
    <property type="project" value="InterPro"/>
</dbReference>
<evidence type="ECO:0000313" key="5">
    <source>
        <dbReference type="EMBL" id="ODV92091.1"/>
    </source>
</evidence>
<accession>A0A1E4TK15</accession>
<organism evidence="5 6">
    <name type="scientific">Tortispora caseinolytica NRRL Y-17796</name>
    <dbReference type="NCBI Taxonomy" id="767744"/>
    <lineage>
        <taxon>Eukaryota</taxon>
        <taxon>Fungi</taxon>
        <taxon>Dikarya</taxon>
        <taxon>Ascomycota</taxon>
        <taxon>Saccharomycotina</taxon>
        <taxon>Trigonopsidomycetes</taxon>
        <taxon>Trigonopsidales</taxon>
        <taxon>Trigonopsidaceae</taxon>
        <taxon>Tortispora</taxon>
    </lineage>
</organism>
<dbReference type="InterPro" id="IPR013320">
    <property type="entry name" value="ConA-like_dom_sf"/>
</dbReference>
<proteinExistence type="inferred from homology"/>
<evidence type="ECO:0000313" key="6">
    <source>
        <dbReference type="Proteomes" id="UP000095023"/>
    </source>
</evidence>
<feature type="domain" description="B30.2/SPRY" evidence="4">
    <location>
        <begin position="22"/>
        <end position="204"/>
    </location>
</feature>
<reference evidence="6" key="1">
    <citation type="submission" date="2016-02" db="EMBL/GenBank/DDBJ databases">
        <title>Comparative genomics of biotechnologically important yeasts.</title>
        <authorList>
            <consortium name="DOE Joint Genome Institute"/>
            <person name="Riley R."/>
            <person name="Haridas S."/>
            <person name="Wolfe K.H."/>
            <person name="Lopes M.R."/>
            <person name="Hittinger C.T."/>
            <person name="Goker M."/>
            <person name="Salamov A."/>
            <person name="Wisecaver J."/>
            <person name="Long T.M."/>
            <person name="Aerts A.L."/>
            <person name="Barry K."/>
            <person name="Choi C."/>
            <person name="Clum A."/>
            <person name="Coughlan A.Y."/>
            <person name="Deshpande S."/>
            <person name="Douglass A.P."/>
            <person name="Hanson S.J."/>
            <person name="Klenk H.-P."/>
            <person name="Labutti K."/>
            <person name="Lapidus A."/>
            <person name="Lindquist E."/>
            <person name="Lipzen A."/>
            <person name="Meier-Kolthoff J.P."/>
            <person name="Ohm R.A."/>
            <person name="Otillar R.P."/>
            <person name="Pangilinan J."/>
            <person name="Peng Y."/>
            <person name="Rokas A."/>
            <person name="Rosa C.A."/>
            <person name="Scheuner C."/>
            <person name="Sibirny A.A."/>
            <person name="Slot J.C."/>
            <person name="Stielow J.B."/>
            <person name="Sun H."/>
            <person name="Kurtzman C.P."/>
            <person name="Blackwell M."/>
            <person name="Jeffries T.W."/>
            <person name="Grigoriev I.V."/>
        </authorList>
    </citation>
    <scope>NUCLEOTIDE SEQUENCE [LARGE SCALE GENOMIC DNA]</scope>
    <source>
        <strain evidence="6">NRRL Y-17796</strain>
    </source>
</reference>
<keyword evidence="6" id="KW-1185">Reference proteome</keyword>
<name>A0A1E4TK15_9ASCO</name>
<dbReference type="CDD" id="cd12872">
    <property type="entry name" value="SPRY_Ash2"/>
    <property type="match status" value="1"/>
</dbReference>
<dbReference type="OrthoDB" id="10266026at2759"/>
<dbReference type="Pfam" id="PF00622">
    <property type="entry name" value="SPRY"/>
    <property type="match status" value="1"/>
</dbReference>
<protein>
    <recommendedName>
        <fullName evidence="4">B30.2/SPRY domain-containing protein</fullName>
    </recommendedName>
</protein>
<sequence length="313" mass="35357">IEVSEIIDHPFNRRGFRYQSCTVNPSLRHLKYTQTETPPYAARLSYEDIGSHILLDDSACIATTADGFRSVRANVCVREGKYYCEFKLLDSDSNNGRHARVGWSRRELSLEAPVGSDAYSYGIRDKTGERVHLSRPSDEANVGPLKTGDVIGFYIDLPMLDNVDVIRDRIPIRYKGQHYFELLEYVQSKQMLDLIINPKGPSGSRISGSSIQVYVNGKRTDAKWENLFSFRPPESKPLSSLGGRALDDGMLGYFPTVSVFGGGVVQFNPGPEFECVPEDLKIGEEVFAVSRRYEEQIAEDLTWDIIDEITYEF</sequence>
<evidence type="ECO:0000259" key="4">
    <source>
        <dbReference type="PROSITE" id="PS50188"/>
    </source>
</evidence>
<dbReference type="SMART" id="SM00449">
    <property type="entry name" value="SPRY"/>
    <property type="match status" value="1"/>
</dbReference>
<comment type="subcellular location">
    <subcellularLocation>
        <location evidence="1">Nucleus</location>
    </subcellularLocation>
</comment>
<dbReference type="PANTHER" id="PTHR10598:SF0">
    <property type="entry name" value="SET1_ASH2 HISTONE METHYLTRANSFERASE COMPLEX SUBUNIT ASH2"/>
    <property type="match status" value="1"/>
</dbReference>
<dbReference type="PROSITE" id="PS50188">
    <property type="entry name" value="B302_SPRY"/>
    <property type="match status" value="1"/>
</dbReference>
<dbReference type="SUPFAM" id="SSF49899">
    <property type="entry name" value="Concanavalin A-like lectins/glucanases"/>
    <property type="match status" value="1"/>
</dbReference>
<feature type="non-terminal residue" evidence="5">
    <location>
        <position position="1"/>
    </location>
</feature>
<dbReference type="InterPro" id="IPR043136">
    <property type="entry name" value="B30.2/SPRY_sf"/>
</dbReference>
<gene>
    <name evidence="5" type="ORF">CANCADRAFT_17079</name>
</gene>